<keyword evidence="2" id="KW-1185">Reference proteome</keyword>
<reference evidence="1 2" key="1">
    <citation type="submission" date="2018-10" db="EMBL/GenBank/DDBJ databases">
        <title>Genomic Encyclopedia of Type Strains, Phase IV (KMG-IV): sequencing the most valuable type-strain genomes for metagenomic binning, comparative biology and taxonomic classification.</title>
        <authorList>
            <person name="Goeker M."/>
        </authorList>
    </citation>
    <scope>NUCLEOTIDE SEQUENCE [LARGE SCALE GENOMIC DNA]</scope>
    <source>
        <strain evidence="1 2">DSM 25080</strain>
    </source>
</reference>
<accession>A0A3M0AHY4</accession>
<dbReference type="EMBL" id="REFJ01000001">
    <property type="protein sequence ID" value="RMA82175.1"/>
    <property type="molecule type" value="Genomic_DNA"/>
</dbReference>
<sequence>MVNRRKKAKQLFLAKKKKANAKLSPASKPKYVSKAERAKLAATTSEIEAAQTNTEQP</sequence>
<protein>
    <submittedName>
        <fullName evidence="1">DUF2986 family protein</fullName>
    </submittedName>
</protein>
<dbReference type="Proteomes" id="UP000267187">
    <property type="component" value="Unassembled WGS sequence"/>
</dbReference>
<dbReference type="AlphaFoldDB" id="A0A3M0AHY4"/>
<dbReference type="InterPro" id="IPR021677">
    <property type="entry name" value="DUF2986"/>
</dbReference>
<proteinExistence type="predicted"/>
<dbReference type="Pfam" id="PF11661">
    <property type="entry name" value="DUF2986"/>
    <property type="match status" value="1"/>
</dbReference>
<organism evidence="1 2">
    <name type="scientific">Umboniibacter marinipuniceus</name>
    <dbReference type="NCBI Taxonomy" id="569599"/>
    <lineage>
        <taxon>Bacteria</taxon>
        <taxon>Pseudomonadati</taxon>
        <taxon>Pseudomonadota</taxon>
        <taxon>Gammaproteobacteria</taxon>
        <taxon>Cellvibrionales</taxon>
        <taxon>Cellvibrionaceae</taxon>
        <taxon>Umboniibacter</taxon>
    </lineage>
</organism>
<evidence type="ECO:0000313" key="1">
    <source>
        <dbReference type="EMBL" id="RMA82175.1"/>
    </source>
</evidence>
<name>A0A3M0AHY4_9GAMM</name>
<evidence type="ECO:0000313" key="2">
    <source>
        <dbReference type="Proteomes" id="UP000267187"/>
    </source>
</evidence>
<comment type="caution">
    <text evidence="1">The sequence shown here is derived from an EMBL/GenBank/DDBJ whole genome shotgun (WGS) entry which is preliminary data.</text>
</comment>
<dbReference type="RefSeq" id="WP_121875523.1">
    <property type="nucleotide sequence ID" value="NZ_REFJ01000001.1"/>
</dbReference>
<gene>
    <name evidence="1" type="ORF">DFR27_0123</name>
</gene>